<gene>
    <name evidence="1" type="ORF">ABIE21_000263</name>
</gene>
<dbReference type="Proteomes" id="UP001549257">
    <property type="component" value="Unassembled WGS sequence"/>
</dbReference>
<sequence length="96" mass="10717">MTVQDRETTFELRLARIRNDIYHRERTSTELQRVSEFADRAFTAFPELLENVRGSIVGAADALAGSALALRGPDSSSPGEARARIVAIIEERSRTR</sequence>
<comment type="caution">
    <text evidence="1">The sequence shown here is derived from an EMBL/GenBank/DDBJ whole genome shotgun (WGS) entry which is preliminary data.</text>
</comment>
<evidence type="ECO:0000313" key="1">
    <source>
        <dbReference type="EMBL" id="MET4580773.1"/>
    </source>
</evidence>
<name>A0ABV2QIS6_9MICO</name>
<keyword evidence="2" id="KW-1185">Reference proteome</keyword>
<reference evidence="1 2" key="1">
    <citation type="submission" date="2024-06" db="EMBL/GenBank/DDBJ databases">
        <title>Sorghum-associated microbial communities from plants grown in Nebraska, USA.</title>
        <authorList>
            <person name="Schachtman D."/>
        </authorList>
    </citation>
    <scope>NUCLEOTIDE SEQUENCE [LARGE SCALE GENOMIC DNA]</scope>
    <source>
        <strain evidence="1 2">2857</strain>
    </source>
</reference>
<evidence type="ECO:0000313" key="2">
    <source>
        <dbReference type="Proteomes" id="UP001549257"/>
    </source>
</evidence>
<organism evidence="1 2">
    <name type="scientific">Conyzicola nivalis</name>
    <dbReference type="NCBI Taxonomy" id="1477021"/>
    <lineage>
        <taxon>Bacteria</taxon>
        <taxon>Bacillati</taxon>
        <taxon>Actinomycetota</taxon>
        <taxon>Actinomycetes</taxon>
        <taxon>Micrococcales</taxon>
        <taxon>Microbacteriaceae</taxon>
        <taxon>Conyzicola</taxon>
    </lineage>
</organism>
<dbReference type="RefSeq" id="WP_354022984.1">
    <property type="nucleotide sequence ID" value="NZ_JBEPSJ010000001.1"/>
</dbReference>
<dbReference type="EMBL" id="JBEPSJ010000001">
    <property type="protein sequence ID" value="MET4580773.1"/>
    <property type="molecule type" value="Genomic_DNA"/>
</dbReference>
<proteinExistence type="predicted"/>
<accession>A0ABV2QIS6</accession>
<protein>
    <submittedName>
        <fullName evidence="1">Uncharacterized protein</fullName>
    </submittedName>
</protein>